<keyword evidence="3" id="KW-1185">Reference proteome</keyword>
<evidence type="ECO:0000313" key="3">
    <source>
        <dbReference type="Proteomes" id="UP000240258"/>
    </source>
</evidence>
<dbReference type="Pfam" id="PF13337">
    <property type="entry name" value="BrxL_ATPase"/>
    <property type="match status" value="1"/>
</dbReference>
<dbReference type="Proteomes" id="UP000240258">
    <property type="component" value="Chromosome"/>
</dbReference>
<name>A0ABM6TV86_FUSMR</name>
<evidence type="ECO:0008006" key="4">
    <source>
        <dbReference type="Google" id="ProtNLM"/>
    </source>
</evidence>
<protein>
    <recommendedName>
        <fullName evidence="4">ATPase dynein-related AAA domain-containing protein</fullName>
    </recommendedName>
</protein>
<evidence type="ECO:0000256" key="1">
    <source>
        <dbReference type="SAM" id="Coils"/>
    </source>
</evidence>
<organism evidence="2 3">
    <name type="scientific">Fusobacterium mortiferum ATCC 9817</name>
    <dbReference type="NCBI Taxonomy" id="469616"/>
    <lineage>
        <taxon>Bacteria</taxon>
        <taxon>Fusobacteriati</taxon>
        <taxon>Fusobacteriota</taxon>
        <taxon>Fusobacteriia</taxon>
        <taxon>Fusobacteriales</taxon>
        <taxon>Fusobacteriaceae</taxon>
        <taxon>Fusobacterium</taxon>
    </lineage>
</organism>
<accession>A0ABM6TV86</accession>
<dbReference type="InterPro" id="IPR014061">
    <property type="entry name" value="BrxL-like"/>
</dbReference>
<feature type="coiled-coil region" evidence="1">
    <location>
        <begin position="300"/>
        <end position="330"/>
    </location>
</feature>
<reference evidence="3" key="1">
    <citation type="journal article" date="2018" name="MSphere">
        <title>Fusobacterium Genomics Using MinION and Illumina Sequencing Enables Genome Completion and Correction.</title>
        <authorList>
            <person name="Todd S.M."/>
            <person name="Settlage R.E."/>
            <person name="Lahmers K.K."/>
            <person name="Slade D.J."/>
        </authorList>
    </citation>
    <scope>NUCLEOTIDE SEQUENCE [LARGE SCALE GENOMIC DNA]</scope>
    <source>
        <strain evidence="3">ATCC 9817</strain>
    </source>
</reference>
<sequence>MCKKNKAILIDEISNLSQSDIDSNLRSSFKTYLNGDSFSRGNEILEQTTSCYFVGNSYDSLQESLDRDPLSYSSNTFYSNIPIFFREEAMVERLIWNPGWLLTKTSSSNLTEKESEDAYEEIKNFIDKNRTRENNKIQVPFTSNTRLVKKAQKIITFFITSLYEKNFSDENVNELLEFTEFILNIENGKYHNFWNSDYGKKFLVNFVPLYLPPNSTIKKIYFYSNRILVQIKEKPSKYYKIAINKYGVKENETEYNNYINNQTIKPYISPIIKTDQGYNVLLQEFYEILDKKFEFKFSNLTSLEEAIERIENLEKDKNNLIQTLSTLTQNYNMLVEYIIGLNTYTPRPIPRRISYYTQDISTNFITLIASLGKILNREDIGYNASTGEFKIINFL</sequence>
<dbReference type="EMBL" id="CP028102">
    <property type="protein sequence ID" value="AVQ17818.1"/>
    <property type="molecule type" value="Genomic_DNA"/>
</dbReference>
<dbReference type="RefSeq" id="WP_081462336.1">
    <property type="nucleotide sequence ID" value="NZ_GL987987.1"/>
</dbReference>
<evidence type="ECO:0000313" key="2">
    <source>
        <dbReference type="EMBL" id="AVQ17818.1"/>
    </source>
</evidence>
<proteinExistence type="predicted"/>
<keyword evidence="1" id="KW-0175">Coiled coil</keyword>
<gene>
    <name evidence="2" type="ORF">C4N19_01195</name>
</gene>